<dbReference type="NCBIfam" id="TIGR03941">
    <property type="entry name" value="tRNA_deam_assoc"/>
    <property type="match status" value="1"/>
</dbReference>
<dbReference type="EMBL" id="QTTT01000001">
    <property type="protein sequence ID" value="REE97223.1"/>
    <property type="molecule type" value="Genomic_DNA"/>
</dbReference>
<reference evidence="1 2" key="1">
    <citation type="submission" date="2018-08" db="EMBL/GenBank/DDBJ databases">
        <title>Sequencing the genomes of 1000 actinobacteria strains.</title>
        <authorList>
            <person name="Klenk H.-P."/>
        </authorList>
    </citation>
    <scope>NUCLEOTIDE SEQUENCE [LARGE SCALE GENOMIC DNA]</scope>
    <source>
        <strain evidence="1 2">DSM 43927</strain>
    </source>
</reference>
<sequence>MNGRLSRRVTFVITDPHGPPSFGLAHARASGICDHAQGRNGAGGVMMTDLDATDFAVVVYREDDRWEAEVLPVALTRDLDGLVHALRQQPSMGGTIGLVAVGDDFFVAIRVLGDEVMVFLSDVTASVDWPLAGQVLEHLDIPIPEEEELDQVLPVGDMSVFADLGLDEMELGAISGDLDLYPDEMLLSIAERVGFGRPFERALDTIG</sequence>
<name>A0A3D9ST92_9ACTN</name>
<dbReference type="InterPro" id="IPR023869">
    <property type="entry name" value="tRNA_Adeno_NH3ase_assoc_put"/>
</dbReference>
<evidence type="ECO:0000313" key="2">
    <source>
        <dbReference type="Proteomes" id="UP000256661"/>
    </source>
</evidence>
<dbReference type="AlphaFoldDB" id="A0A3D9ST92"/>
<evidence type="ECO:0000313" key="1">
    <source>
        <dbReference type="EMBL" id="REE97223.1"/>
    </source>
</evidence>
<dbReference type="Proteomes" id="UP000256661">
    <property type="component" value="Unassembled WGS sequence"/>
</dbReference>
<proteinExistence type="predicted"/>
<protein>
    <submittedName>
        <fullName evidence="1">Putative tRNA adenosine deaminase-associated protein</fullName>
    </submittedName>
</protein>
<comment type="caution">
    <text evidence="1">The sequence shown here is derived from an EMBL/GenBank/DDBJ whole genome shotgun (WGS) entry which is preliminary data.</text>
</comment>
<accession>A0A3D9ST92</accession>
<keyword evidence="2" id="KW-1185">Reference proteome</keyword>
<gene>
    <name evidence="1" type="ORF">DFJ69_2686</name>
</gene>
<organism evidence="1 2">
    <name type="scientific">Thermomonospora umbrina</name>
    <dbReference type="NCBI Taxonomy" id="111806"/>
    <lineage>
        <taxon>Bacteria</taxon>
        <taxon>Bacillati</taxon>
        <taxon>Actinomycetota</taxon>
        <taxon>Actinomycetes</taxon>
        <taxon>Streptosporangiales</taxon>
        <taxon>Thermomonosporaceae</taxon>
        <taxon>Thermomonospora</taxon>
    </lineage>
</organism>